<evidence type="ECO:0000256" key="7">
    <source>
        <dbReference type="ARBA" id="ARBA00023136"/>
    </source>
</evidence>
<feature type="transmembrane region" description="Helical" evidence="8">
    <location>
        <begin position="264"/>
        <end position="286"/>
    </location>
</feature>
<dbReference type="GO" id="GO:0005886">
    <property type="term" value="C:plasma membrane"/>
    <property type="evidence" value="ECO:0007669"/>
    <property type="project" value="UniProtKB-SubCell"/>
</dbReference>
<dbReference type="InterPro" id="IPR004626">
    <property type="entry name" value="RarD"/>
</dbReference>
<keyword evidence="11" id="KW-1185">Reference proteome</keyword>
<feature type="transmembrane region" description="Helical" evidence="8">
    <location>
        <begin position="12"/>
        <end position="33"/>
    </location>
</feature>
<dbReference type="InterPro" id="IPR037185">
    <property type="entry name" value="EmrE-like"/>
</dbReference>
<evidence type="ECO:0000256" key="8">
    <source>
        <dbReference type="SAM" id="Phobius"/>
    </source>
</evidence>
<feature type="transmembrane region" description="Helical" evidence="8">
    <location>
        <begin position="149"/>
        <end position="165"/>
    </location>
</feature>
<dbReference type="RefSeq" id="WP_077121548.1">
    <property type="nucleotide sequence ID" value="NZ_LOKT01000025.1"/>
</dbReference>
<dbReference type="Proteomes" id="UP000188836">
    <property type="component" value="Unassembled WGS sequence"/>
</dbReference>
<evidence type="ECO:0000256" key="4">
    <source>
        <dbReference type="ARBA" id="ARBA00022475"/>
    </source>
</evidence>
<dbReference type="OrthoDB" id="369870at2"/>
<proteinExistence type="inferred from homology"/>
<feature type="transmembrane region" description="Helical" evidence="8">
    <location>
        <begin position="177"/>
        <end position="197"/>
    </location>
</feature>
<protein>
    <submittedName>
        <fullName evidence="10">EamA family transporter</fullName>
    </submittedName>
</protein>
<feature type="transmembrane region" description="Helical" evidence="8">
    <location>
        <begin position="126"/>
        <end position="143"/>
    </location>
</feature>
<evidence type="ECO:0000259" key="9">
    <source>
        <dbReference type="Pfam" id="PF00892"/>
    </source>
</evidence>
<dbReference type="InterPro" id="IPR000620">
    <property type="entry name" value="EamA_dom"/>
</dbReference>
<comment type="similarity">
    <text evidence="2">Belongs to the EamA transporter family.</text>
</comment>
<feature type="transmembrane region" description="Helical" evidence="8">
    <location>
        <begin position="39"/>
        <end position="58"/>
    </location>
</feature>
<evidence type="ECO:0000256" key="5">
    <source>
        <dbReference type="ARBA" id="ARBA00022692"/>
    </source>
</evidence>
<feature type="domain" description="EamA" evidence="9">
    <location>
        <begin position="8"/>
        <end position="142"/>
    </location>
</feature>
<evidence type="ECO:0000256" key="1">
    <source>
        <dbReference type="ARBA" id="ARBA00004651"/>
    </source>
</evidence>
<comment type="caution">
    <text evidence="10">The sequence shown here is derived from an EMBL/GenBank/DDBJ whole genome shotgun (WGS) entry which is preliminary data.</text>
</comment>
<feature type="transmembrane region" description="Helical" evidence="8">
    <location>
        <begin position="70"/>
        <end position="90"/>
    </location>
</feature>
<dbReference type="SUPFAM" id="SSF103481">
    <property type="entry name" value="Multidrug resistance efflux transporter EmrE"/>
    <property type="match status" value="2"/>
</dbReference>
<gene>
    <name evidence="10" type="ORF">B0T46_24565</name>
</gene>
<dbReference type="PANTHER" id="PTHR22911">
    <property type="entry name" value="ACYL-MALONYL CONDENSING ENZYME-RELATED"/>
    <property type="match status" value="1"/>
</dbReference>
<dbReference type="Pfam" id="PF00892">
    <property type="entry name" value="EamA"/>
    <property type="match status" value="2"/>
</dbReference>
<keyword evidence="7 8" id="KW-0472">Membrane</keyword>
<reference evidence="10 11" key="1">
    <citation type="journal article" date="2016" name="Antonie Van Leeuwenhoek">
        <title>Nocardia donostiensis sp. nov., isolated from human respiratory specimens.</title>
        <authorList>
            <person name="Ercibengoa M."/>
            <person name="Bell M."/>
            <person name="Marimon J.M."/>
            <person name="Humrighouse B."/>
            <person name="Klenk H.P."/>
            <person name="Potter G."/>
            <person name="Perez-Trallero E."/>
        </authorList>
    </citation>
    <scope>NUCLEOTIDE SEQUENCE [LARGE SCALE GENOMIC DNA]</scope>
    <source>
        <strain evidence="10 11">X1655</strain>
    </source>
</reference>
<dbReference type="STRING" id="1538463.B0T36_24870"/>
<sequence length="309" mass="32564">MRRSGSVPGVTFGVGAYASWGLFPAFFGLLAFAPATEVLAQRILWTLVVVLIVLAVTRRLPDMARISRKTWGYAAVASAAIAVNWGVYVYGVTSGQVVQCALGYFINPLVTVAFGVVIFRERLAKAQWAALGLGAAAVLVLTVDYGSPPYIALILACSFATYGLVKKVIPLDALRSIAAEGVVAAPAALAFAIWLAASGTATFGEGAAHTALMIATGPVTLVPLLLFAVAAHRVPLSTMGILQYLTPAMQLFWGVAIAHEPMPASRWIGFALIWAALVVFTAHALLARRARTRVDGSARDSEPSPQLQS</sequence>
<evidence type="ECO:0000256" key="3">
    <source>
        <dbReference type="ARBA" id="ARBA00022448"/>
    </source>
</evidence>
<feature type="domain" description="EamA" evidence="9">
    <location>
        <begin position="151"/>
        <end position="280"/>
    </location>
</feature>
<feature type="transmembrane region" description="Helical" evidence="8">
    <location>
        <begin position="241"/>
        <end position="258"/>
    </location>
</feature>
<evidence type="ECO:0000313" key="11">
    <source>
        <dbReference type="Proteomes" id="UP000188836"/>
    </source>
</evidence>
<evidence type="ECO:0000313" key="10">
    <source>
        <dbReference type="EMBL" id="ONM46163.1"/>
    </source>
</evidence>
<dbReference type="PANTHER" id="PTHR22911:SF137">
    <property type="entry name" value="SOLUTE CARRIER FAMILY 35 MEMBER G2-RELATED"/>
    <property type="match status" value="1"/>
</dbReference>
<evidence type="ECO:0000256" key="2">
    <source>
        <dbReference type="ARBA" id="ARBA00007362"/>
    </source>
</evidence>
<accession>A0A1V2T9I6</accession>
<dbReference type="EMBL" id="MUMY01000030">
    <property type="protein sequence ID" value="ONM46163.1"/>
    <property type="molecule type" value="Genomic_DNA"/>
</dbReference>
<organism evidence="10 11">
    <name type="scientific">Nocardia donostiensis</name>
    <dbReference type="NCBI Taxonomy" id="1538463"/>
    <lineage>
        <taxon>Bacteria</taxon>
        <taxon>Bacillati</taxon>
        <taxon>Actinomycetota</taxon>
        <taxon>Actinomycetes</taxon>
        <taxon>Mycobacteriales</taxon>
        <taxon>Nocardiaceae</taxon>
        <taxon>Nocardia</taxon>
    </lineage>
</organism>
<comment type="subcellular location">
    <subcellularLocation>
        <location evidence="1">Cell membrane</location>
        <topology evidence="1">Multi-pass membrane protein</topology>
    </subcellularLocation>
</comment>
<name>A0A1V2T9I6_9NOCA</name>
<feature type="transmembrane region" description="Helical" evidence="8">
    <location>
        <begin position="96"/>
        <end position="119"/>
    </location>
</feature>
<keyword evidence="4" id="KW-1003">Cell membrane</keyword>
<evidence type="ECO:0000256" key="6">
    <source>
        <dbReference type="ARBA" id="ARBA00022989"/>
    </source>
</evidence>
<keyword evidence="5 8" id="KW-0812">Transmembrane</keyword>
<keyword evidence="6 8" id="KW-1133">Transmembrane helix</keyword>
<keyword evidence="3" id="KW-0813">Transport</keyword>
<feature type="transmembrane region" description="Helical" evidence="8">
    <location>
        <begin position="209"/>
        <end position="229"/>
    </location>
</feature>
<dbReference type="AlphaFoldDB" id="A0A1V2T9I6"/>
<dbReference type="NCBIfam" id="TIGR00688">
    <property type="entry name" value="rarD"/>
    <property type="match status" value="1"/>
</dbReference>